<evidence type="ECO:0000313" key="1">
    <source>
        <dbReference type="EMBL" id="BBG23165.1"/>
    </source>
</evidence>
<dbReference type="EMBL" id="AP018930">
    <property type="protein sequence ID" value="BBG25914.1"/>
    <property type="molecule type" value="Genomic_DNA"/>
</dbReference>
<evidence type="ECO:0000313" key="2">
    <source>
        <dbReference type="EMBL" id="BBG25914.1"/>
    </source>
</evidence>
<accession>A0A510DSN3</accession>
<dbReference type="STRING" id="1294262.GCA_001316085_02680"/>
<dbReference type="Proteomes" id="UP000322983">
    <property type="component" value="Chromosome"/>
</dbReference>
<accession>A0A510E0A1</accession>
<evidence type="ECO:0000313" key="4">
    <source>
        <dbReference type="Proteomes" id="UP000325030"/>
    </source>
</evidence>
<gene>
    <name evidence="1" type="ORF">IC006_0449</name>
    <name evidence="2" type="ORF">IC007_0419</name>
</gene>
<dbReference type="KEGG" id="step:IC006_0449"/>
<dbReference type="AlphaFoldDB" id="A0A510E0A1"/>
<name>A0A510E0A1_9CREN</name>
<dbReference type="Proteomes" id="UP000325030">
    <property type="component" value="Chromosome"/>
</dbReference>
<sequence>MRYTLKLCIKKDLSVTLKEGNCFKIVEVELQGERMVWKDEQSEFIIHTLSKSLLGDKRD</sequence>
<dbReference type="EMBL" id="AP018929">
    <property type="protein sequence ID" value="BBG23165.1"/>
    <property type="molecule type" value="Genomic_DNA"/>
</dbReference>
<reference evidence="2 3" key="2">
    <citation type="journal article" date="2020" name="Int. J. Syst. Evol. Microbiol.">
        <title>Sulfuracidifex tepidarius gen. nov., sp. nov. and transfer of Sulfolobus metallicus Huber and Stetter 1992 to the genus Sulfuracidifex as Sulfuracidifex metallicus comb. nov.</title>
        <authorList>
            <person name="Itoh T."/>
            <person name="Miura T."/>
            <person name="Sakai H.D."/>
            <person name="Kato S."/>
            <person name="Ohkuma M."/>
            <person name="Takashina T."/>
        </authorList>
    </citation>
    <scope>NUCLEOTIDE SEQUENCE</scope>
    <source>
        <strain evidence="1 3">IC-006</strain>
        <strain evidence="2">IC-007</strain>
    </source>
</reference>
<proteinExistence type="predicted"/>
<organism evidence="2 4">
    <name type="scientific">Sulfuracidifex tepidarius</name>
    <dbReference type="NCBI Taxonomy" id="1294262"/>
    <lineage>
        <taxon>Archaea</taxon>
        <taxon>Thermoproteota</taxon>
        <taxon>Thermoprotei</taxon>
        <taxon>Sulfolobales</taxon>
        <taxon>Sulfolobaceae</taxon>
        <taxon>Sulfuracidifex</taxon>
    </lineage>
</organism>
<keyword evidence="3" id="KW-1185">Reference proteome</keyword>
<reference evidence="4" key="1">
    <citation type="submission" date="2018-09" db="EMBL/GenBank/DDBJ databases">
        <title>Complete Genome Sequencing of Sulfolobus sp. JCM 16834.</title>
        <authorList>
            <person name="Kato S."/>
            <person name="Itoh T."/>
            <person name="Ohkuma M."/>
        </authorList>
    </citation>
    <scope>NUCLEOTIDE SEQUENCE [LARGE SCALE GENOMIC DNA]</scope>
    <source>
        <strain evidence="4">IC-007</strain>
    </source>
</reference>
<protein>
    <submittedName>
        <fullName evidence="2">Uncharacterized protein</fullName>
    </submittedName>
</protein>
<evidence type="ECO:0000313" key="3">
    <source>
        <dbReference type="Proteomes" id="UP000322983"/>
    </source>
</evidence>